<dbReference type="GO" id="GO:0030414">
    <property type="term" value="F:peptidase inhibitor activity"/>
    <property type="evidence" value="ECO:0007669"/>
    <property type="project" value="InterPro"/>
</dbReference>
<dbReference type="AlphaFoldDB" id="A0A173G7V9"/>
<evidence type="ECO:0000313" key="3">
    <source>
        <dbReference type="EMBL" id="ANH22230.1"/>
    </source>
</evidence>
<organism evidence="3">
    <name type="scientific">Macrobrachium rosenbergii</name>
    <name type="common">Giant fresh water prawn</name>
    <dbReference type="NCBI Taxonomy" id="79674"/>
    <lineage>
        <taxon>Eukaryota</taxon>
        <taxon>Metazoa</taxon>
        <taxon>Ecdysozoa</taxon>
        <taxon>Arthropoda</taxon>
        <taxon>Crustacea</taxon>
        <taxon>Multicrustacea</taxon>
        <taxon>Malacostraca</taxon>
        <taxon>Eumalacostraca</taxon>
        <taxon>Eucarida</taxon>
        <taxon>Decapoda</taxon>
        <taxon>Pleocyemata</taxon>
        <taxon>Caridea</taxon>
        <taxon>Palaemonoidea</taxon>
        <taxon>Palaemonidae</taxon>
        <taxon>Macrobrachium</taxon>
    </lineage>
</organism>
<dbReference type="PROSITE" id="PS51390">
    <property type="entry name" value="WAP"/>
    <property type="match status" value="1"/>
</dbReference>
<proteinExistence type="evidence at transcript level"/>
<reference evidence="3" key="1">
    <citation type="journal article" date="2016" name="Dev. Comp. Immunol.">
        <title>Dorsal transcription factor is involved in regulating expression of crustin genes during white spot syndrome virus infection.</title>
        <authorList>
            <person name="Huang X."/>
            <person name="Wang W."/>
            <person name="Ren Q."/>
        </authorList>
    </citation>
    <scope>NUCLEOTIDE SEQUENCE</scope>
</reference>
<dbReference type="Gene3D" id="4.10.75.10">
    <property type="entry name" value="Elafin-like"/>
    <property type="match status" value="1"/>
</dbReference>
<dbReference type="EMBL" id="KX219626">
    <property type="protein sequence ID" value="ANH22230.1"/>
    <property type="molecule type" value="mRNA"/>
</dbReference>
<dbReference type="InterPro" id="IPR008197">
    <property type="entry name" value="WAP_dom"/>
</dbReference>
<evidence type="ECO:0000259" key="2">
    <source>
        <dbReference type="PROSITE" id="PS51390"/>
    </source>
</evidence>
<feature type="domain" description="WAP" evidence="2">
    <location>
        <begin position="79"/>
        <end position="135"/>
    </location>
</feature>
<sequence>MAIVTILPLVLAVSSAFLANGVSATGLDIDPWVSVINCFVPPCPPCIPRDHEEIPGCRNFCDKPGQPGEYFCCDEDQGPGSRRGTCPKTNFLEDEINVLCSKPERILCKSDRNCGHGQKCCYTADTQHRICRKVAYGAN</sequence>
<accession>A0A173G7V9</accession>
<feature type="signal peptide" evidence="1">
    <location>
        <begin position="1"/>
        <end position="24"/>
    </location>
</feature>
<dbReference type="GO" id="GO:0005576">
    <property type="term" value="C:extracellular region"/>
    <property type="evidence" value="ECO:0007669"/>
    <property type="project" value="InterPro"/>
</dbReference>
<protein>
    <submittedName>
        <fullName evidence="3">Crustin</fullName>
    </submittedName>
</protein>
<dbReference type="Pfam" id="PF00095">
    <property type="entry name" value="WAP"/>
    <property type="match status" value="1"/>
</dbReference>
<name>A0A173G7V9_MACRS</name>
<keyword evidence="1" id="KW-0732">Signal</keyword>
<evidence type="ECO:0000256" key="1">
    <source>
        <dbReference type="SAM" id="SignalP"/>
    </source>
</evidence>
<dbReference type="InterPro" id="IPR036645">
    <property type="entry name" value="Elafin-like_sf"/>
</dbReference>
<feature type="chain" id="PRO_5008006348" evidence="1">
    <location>
        <begin position="25"/>
        <end position="139"/>
    </location>
</feature>